<evidence type="ECO:0000256" key="4">
    <source>
        <dbReference type="ARBA" id="ARBA00022527"/>
    </source>
</evidence>
<sequence length="181" mass="20332">MESSWFRKGLDSRQVSTEVGDKGMSPVDTNVVSGTSVSINPTETKLDLTKPNNLNAFDLISLSTGFDLSGLFVTNDQKEEVQFTWKNTSSAIISKFVDIAMYLKFKVKENQGFMRLEGCNAGRSGILSIDVEIFEISSSFHLVEVKKCGGDTTEYQKMLKRDLRPALKEIVWAWQGEQQHH</sequence>
<dbReference type="EC" id="2.7.11.1" evidence="3"/>
<evidence type="ECO:0000256" key="7">
    <source>
        <dbReference type="ARBA" id="ARBA00022777"/>
    </source>
</evidence>
<keyword evidence="5" id="KW-0808">Transferase</keyword>
<organism evidence="13 14">
    <name type="scientific">Abeliophyllum distichum</name>
    <dbReference type="NCBI Taxonomy" id="126358"/>
    <lineage>
        <taxon>Eukaryota</taxon>
        <taxon>Viridiplantae</taxon>
        <taxon>Streptophyta</taxon>
        <taxon>Embryophyta</taxon>
        <taxon>Tracheophyta</taxon>
        <taxon>Spermatophyta</taxon>
        <taxon>Magnoliopsida</taxon>
        <taxon>eudicotyledons</taxon>
        <taxon>Gunneridae</taxon>
        <taxon>Pentapetalae</taxon>
        <taxon>asterids</taxon>
        <taxon>lamiids</taxon>
        <taxon>Lamiales</taxon>
        <taxon>Oleaceae</taxon>
        <taxon>Forsythieae</taxon>
        <taxon>Abeliophyllum</taxon>
    </lineage>
</organism>
<dbReference type="AlphaFoldDB" id="A0ABD1VRI9"/>
<keyword evidence="6" id="KW-0547">Nucleotide-binding</keyword>
<evidence type="ECO:0000256" key="5">
    <source>
        <dbReference type="ARBA" id="ARBA00022679"/>
    </source>
</evidence>
<keyword evidence="14" id="KW-1185">Reference proteome</keyword>
<comment type="similarity">
    <text evidence="2">Belongs to the protein kinase superfamily. CAMK Ser/Thr protein kinase family. SNF1 subfamily.</text>
</comment>
<keyword evidence="8" id="KW-0067">ATP-binding</keyword>
<keyword evidence="7 13" id="KW-0418">Kinase</keyword>
<dbReference type="EMBL" id="JBFOLK010000001">
    <property type="protein sequence ID" value="KAL2539972.1"/>
    <property type="molecule type" value="Genomic_DNA"/>
</dbReference>
<dbReference type="PANTHER" id="PTHR43895:SF28">
    <property type="entry name" value="CBL-INTERACTING SERINE_THREONINE-PROTEIN KINASE 15"/>
    <property type="match status" value="1"/>
</dbReference>
<dbReference type="PROSITE" id="PS50816">
    <property type="entry name" value="NAF"/>
    <property type="match status" value="1"/>
</dbReference>
<evidence type="ECO:0000256" key="1">
    <source>
        <dbReference type="ARBA" id="ARBA00001936"/>
    </source>
</evidence>
<comment type="catalytic activity">
    <reaction evidence="10">
        <text>L-threonyl-[protein] + ATP = O-phospho-L-threonyl-[protein] + ADP + H(+)</text>
        <dbReference type="Rhea" id="RHEA:46608"/>
        <dbReference type="Rhea" id="RHEA-COMP:11060"/>
        <dbReference type="Rhea" id="RHEA-COMP:11605"/>
        <dbReference type="ChEBI" id="CHEBI:15378"/>
        <dbReference type="ChEBI" id="CHEBI:30013"/>
        <dbReference type="ChEBI" id="CHEBI:30616"/>
        <dbReference type="ChEBI" id="CHEBI:61977"/>
        <dbReference type="ChEBI" id="CHEBI:456216"/>
        <dbReference type="EC" id="2.7.11.1"/>
    </reaction>
</comment>
<dbReference type="InterPro" id="IPR004041">
    <property type="entry name" value="NAF_dom"/>
</dbReference>
<dbReference type="FunFam" id="3.30.310.80:FF:000005">
    <property type="entry name" value="Non-specific serine/threonine protein kinase"/>
    <property type="match status" value="1"/>
</dbReference>
<dbReference type="PANTHER" id="PTHR43895">
    <property type="entry name" value="CALCIUM/CALMODULIN-DEPENDENT PROTEIN KINASE KINASE-RELATED"/>
    <property type="match status" value="1"/>
</dbReference>
<evidence type="ECO:0000256" key="2">
    <source>
        <dbReference type="ARBA" id="ARBA00006234"/>
    </source>
</evidence>
<dbReference type="GO" id="GO:0005524">
    <property type="term" value="F:ATP binding"/>
    <property type="evidence" value="ECO:0007669"/>
    <property type="project" value="UniProtKB-KW"/>
</dbReference>
<evidence type="ECO:0000259" key="12">
    <source>
        <dbReference type="PROSITE" id="PS50816"/>
    </source>
</evidence>
<protein>
    <recommendedName>
        <fullName evidence="3">non-specific serine/threonine protein kinase</fullName>
        <ecNumber evidence="3">2.7.11.1</ecNumber>
    </recommendedName>
</protein>
<keyword evidence="9" id="KW-0464">Manganese</keyword>
<dbReference type="GO" id="GO:0004674">
    <property type="term" value="F:protein serine/threonine kinase activity"/>
    <property type="evidence" value="ECO:0007669"/>
    <property type="project" value="UniProtKB-KW"/>
</dbReference>
<evidence type="ECO:0000256" key="3">
    <source>
        <dbReference type="ARBA" id="ARBA00012513"/>
    </source>
</evidence>
<evidence type="ECO:0000313" key="13">
    <source>
        <dbReference type="EMBL" id="KAL2539972.1"/>
    </source>
</evidence>
<dbReference type="Pfam" id="PF03822">
    <property type="entry name" value="NAF"/>
    <property type="match status" value="1"/>
</dbReference>
<evidence type="ECO:0000313" key="14">
    <source>
        <dbReference type="Proteomes" id="UP001604336"/>
    </source>
</evidence>
<dbReference type="CDD" id="cd12195">
    <property type="entry name" value="CIPK_C"/>
    <property type="match status" value="1"/>
</dbReference>
<evidence type="ECO:0000256" key="6">
    <source>
        <dbReference type="ARBA" id="ARBA00022741"/>
    </source>
</evidence>
<gene>
    <name evidence="13" type="ORF">Adt_00950</name>
</gene>
<keyword evidence="4" id="KW-0723">Serine/threonine-protein kinase</keyword>
<reference evidence="14" key="1">
    <citation type="submission" date="2024-07" db="EMBL/GenBank/DDBJ databases">
        <title>Two chromosome-level genome assemblies of Korean endemic species Abeliophyllum distichum and Forsythia ovata (Oleaceae).</title>
        <authorList>
            <person name="Jang H."/>
        </authorList>
    </citation>
    <scope>NUCLEOTIDE SEQUENCE [LARGE SCALE GENOMIC DNA]</scope>
</reference>
<evidence type="ECO:0000256" key="8">
    <source>
        <dbReference type="ARBA" id="ARBA00022840"/>
    </source>
</evidence>
<evidence type="ECO:0000256" key="10">
    <source>
        <dbReference type="ARBA" id="ARBA00047899"/>
    </source>
</evidence>
<comment type="caution">
    <text evidence="13">The sequence shown here is derived from an EMBL/GenBank/DDBJ whole genome shotgun (WGS) entry which is preliminary data.</text>
</comment>
<proteinExistence type="inferred from homology"/>
<comment type="catalytic activity">
    <reaction evidence="11">
        <text>L-seryl-[protein] + ATP = O-phospho-L-seryl-[protein] + ADP + H(+)</text>
        <dbReference type="Rhea" id="RHEA:17989"/>
        <dbReference type="Rhea" id="RHEA-COMP:9863"/>
        <dbReference type="Rhea" id="RHEA-COMP:11604"/>
        <dbReference type="ChEBI" id="CHEBI:15378"/>
        <dbReference type="ChEBI" id="CHEBI:29999"/>
        <dbReference type="ChEBI" id="CHEBI:30616"/>
        <dbReference type="ChEBI" id="CHEBI:83421"/>
        <dbReference type="ChEBI" id="CHEBI:456216"/>
        <dbReference type="EC" id="2.7.11.1"/>
    </reaction>
</comment>
<comment type="cofactor">
    <cofactor evidence="1">
        <name>Mn(2+)</name>
        <dbReference type="ChEBI" id="CHEBI:29035"/>
    </cofactor>
</comment>
<name>A0ABD1VRI9_9LAMI</name>
<dbReference type="InterPro" id="IPR018451">
    <property type="entry name" value="NAF/FISL_domain"/>
</dbReference>
<dbReference type="Gene3D" id="3.30.310.80">
    <property type="entry name" value="Kinase associated domain 1, KA1"/>
    <property type="match status" value="1"/>
</dbReference>
<feature type="domain" description="NAF" evidence="12">
    <location>
        <begin position="49"/>
        <end position="73"/>
    </location>
</feature>
<evidence type="ECO:0000256" key="9">
    <source>
        <dbReference type="ARBA" id="ARBA00023211"/>
    </source>
</evidence>
<dbReference type="Proteomes" id="UP001604336">
    <property type="component" value="Unassembled WGS sequence"/>
</dbReference>
<evidence type="ECO:0000256" key="11">
    <source>
        <dbReference type="ARBA" id="ARBA00048679"/>
    </source>
</evidence>
<accession>A0ABD1VRI9</accession>